<keyword evidence="1" id="KW-0547">Nucleotide-binding</keyword>
<evidence type="ECO:0000259" key="4">
    <source>
        <dbReference type="PROSITE" id="PS51206"/>
    </source>
</evidence>
<dbReference type="AlphaFoldDB" id="A0A4R3MPX7"/>
<evidence type="ECO:0000256" key="1">
    <source>
        <dbReference type="ARBA" id="ARBA00022741"/>
    </source>
</evidence>
<protein>
    <submittedName>
        <fullName evidence="5">P4 family phage/plasmid primase-like protein</fullName>
    </submittedName>
</protein>
<feature type="domain" description="SF3 helicase" evidence="4">
    <location>
        <begin position="547"/>
        <end position="709"/>
    </location>
</feature>
<keyword evidence="2" id="KW-0378">Hydrolase</keyword>
<dbReference type="SUPFAM" id="SSF52540">
    <property type="entry name" value="P-loop containing nucleoside triphosphate hydrolases"/>
    <property type="match status" value="1"/>
</dbReference>
<evidence type="ECO:0000313" key="6">
    <source>
        <dbReference type="Proteomes" id="UP000294902"/>
    </source>
</evidence>
<keyword evidence="3" id="KW-0067">ATP-binding</keyword>
<dbReference type="InterPro" id="IPR014818">
    <property type="entry name" value="Phage/plasmid_primase_P4_C"/>
</dbReference>
<gene>
    <name evidence="5" type="ORF">EDC18_103390</name>
</gene>
<dbReference type="InterPro" id="IPR051620">
    <property type="entry name" value="ORF904-like_C"/>
</dbReference>
<dbReference type="Pfam" id="PF19263">
    <property type="entry name" value="DUF5906"/>
    <property type="match status" value="1"/>
</dbReference>
<dbReference type="GO" id="GO:0005524">
    <property type="term" value="F:ATP binding"/>
    <property type="evidence" value="ECO:0007669"/>
    <property type="project" value="UniProtKB-KW"/>
</dbReference>
<dbReference type="GO" id="GO:0016787">
    <property type="term" value="F:hydrolase activity"/>
    <property type="evidence" value="ECO:0007669"/>
    <property type="project" value="UniProtKB-KW"/>
</dbReference>
<dbReference type="OrthoDB" id="9763644at2"/>
<dbReference type="SMART" id="SM00885">
    <property type="entry name" value="D5_N"/>
    <property type="match status" value="1"/>
</dbReference>
<evidence type="ECO:0000256" key="3">
    <source>
        <dbReference type="ARBA" id="ARBA00022840"/>
    </source>
</evidence>
<dbReference type="PANTHER" id="PTHR35372:SF2">
    <property type="entry name" value="SF3 HELICASE DOMAIN-CONTAINING PROTEIN"/>
    <property type="match status" value="1"/>
</dbReference>
<dbReference type="InterPro" id="IPR006500">
    <property type="entry name" value="Helicase_put_C_phage/plasmid"/>
</dbReference>
<dbReference type="InterPro" id="IPR045455">
    <property type="entry name" value="NrS-1_pol-like_helicase"/>
</dbReference>
<proteinExistence type="predicted"/>
<dbReference type="InterPro" id="IPR014015">
    <property type="entry name" value="Helicase_SF3_DNA-vir"/>
</dbReference>
<sequence>MTKVNIEKMKRNTANIPTVLKSLNTWVGFCANEEGEIVKKPLSLVDYRGVGTKDTDRLVSFDKAVEALNEEKVVALGVGLTADCDVTCIDIDCHDIEKLEKFEELNKLLLSQFNSYAETSISGKGTHIFIRAKKPEGYKHVDRYGIVEVYDSARFMIVTGDIIGSNQEVVDCQDELNKLCETHLPKLQNENIEFIDQGIYEVSNDDVLEKIKSFKKGKLFLEGNWEEVEKWDKDSRCSIKAYDSQSAADFAFISQILYVNGNNPAQAEEIFKTSKMYRGNKKSTGYVRHQVTQASLRITKVYDWKKVSKEKVEEVVDMEEIILKTREEEFMNSIKIKGLHCFTSKELNKYMTKYIQNFGLDYKNVIDTRLGDYNNSDSGRRFYYINKENLRYIDSSKEWLKWTGKYWSRVYDMDLLEFAEKVFTNLKHEAYNLAISSLNELDSLVKENAEFEAEELFKYTATSRNKRNCLEIIEFSKSHFIREFGDITIEEKNALNLSNGIYDFDKMEFVEHSKKYYQTKISKVEYNQELDCPLWEKTISRLVPSEEVRHYLQKALGYTISGKCNEKALFILQGSGNNGKTLFINTILKILSDYAVIVSPQTVMQNYANKNNGPRPDLLRLRDKRFATVSETEENDKLNEGLIKSLTGGGYISCRGLHKENVEFPSRFKLWFDTNYKPRVTGTDIAIWSRLKIIPFTTQIQKEEMDRELGSKLEKELSGILNWCIEGYKLYVEEGLSEPDEMKLVVEEFAEDMSAMDQWWKECVQLIPPDKIFKNHKCFSSKELYLSYKNWCDFNGEYKWTQRKFTQEMNKKEACKFIKKVNGFVRYLAIQLNELGEHCAEKEGHLALEFATKYNKIVNAQFTQLAKLEKEIKNYEKGKENNVIPITTSTSNKNVSFGGK</sequence>
<dbReference type="PROSITE" id="PS51206">
    <property type="entry name" value="SF3_HELICASE_1"/>
    <property type="match status" value="1"/>
</dbReference>
<dbReference type="EMBL" id="SMAL01000003">
    <property type="protein sequence ID" value="TCT15679.1"/>
    <property type="molecule type" value="Genomic_DNA"/>
</dbReference>
<dbReference type="NCBIfam" id="TIGR01613">
    <property type="entry name" value="primase_Cterm"/>
    <property type="match status" value="1"/>
</dbReference>
<dbReference type="Gene3D" id="3.40.50.300">
    <property type="entry name" value="P-loop containing nucleotide triphosphate hydrolases"/>
    <property type="match status" value="1"/>
</dbReference>
<keyword evidence="6" id="KW-1185">Reference proteome</keyword>
<evidence type="ECO:0000313" key="5">
    <source>
        <dbReference type="EMBL" id="TCT15679.1"/>
    </source>
</evidence>
<reference evidence="5 6" key="1">
    <citation type="submission" date="2019-03" db="EMBL/GenBank/DDBJ databases">
        <title>Genomic Encyclopedia of Type Strains, Phase IV (KMG-IV): sequencing the most valuable type-strain genomes for metagenomic binning, comparative biology and taxonomic classification.</title>
        <authorList>
            <person name="Goeker M."/>
        </authorList>
    </citation>
    <scope>NUCLEOTIDE SEQUENCE [LARGE SCALE GENOMIC DNA]</scope>
    <source>
        <strain evidence="5 6">DSM 24629</strain>
    </source>
</reference>
<name>A0A4R3MPX7_9FIRM</name>
<dbReference type="RefSeq" id="WP_132251560.1">
    <property type="nucleotide sequence ID" value="NZ_SMAL01000003.1"/>
</dbReference>
<organism evidence="5 6">
    <name type="scientific">Natranaerovirga pectinivora</name>
    <dbReference type="NCBI Taxonomy" id="682400"/>
    <lineage>
        <taxon>Bacteria</taxon>
        <taxon>Bacillati</taxon>
        <taxon>Bacillota</taxon>
        <taxon>Clostridia</taxon>
        <taxon>Lachnospirales</taxon>
        <taxon>Natranaerovirgaceae</taxon>
        <taxon>Natranaerovirga</taxon>
    </lineage>
</organism>
<dbReference type="Proteomes" id="UP000294902">
    <property type="component" value="Unassembled WGS sequence"/>
</dbReference>
<accession>A0A4R3MPX7</accession>
<evidence type="ECO:0000256" key="2">
    <source>
        <dbReference type="ARBA" id="ARBA00022801"/>
    </source>
</evidence>
<dbReference type="InterPro" id="IPR027417">
    <property type="entry name" value="P-loop_NTPase"/>
</dbReference>
<comment type="caution">
    <text evidence="5">The sequence shown here is derived from an EMBL/GenBank/DDBJ whole genome shotgun (WGS) entry which is preliminary data.</text>
</comment>
<dbReference type="Pfam" id="PF08706">
    <property type="entry name" value="D5_N"/>
    <property type="match status" value="1"/>
</dbReference>
<dbReference type="PANTHER" id="PTHR35372">
    <property type="entry name" value="ATP BINDING PROTEIN-RELATED"/>
    <property type="match status" value="1"/>
</dbReference>